<evidence type="ECO:0000313" key="2">
    <source>
        <dbReference type="EMBL" id="KAJ8058179.1"/>
    </source>
</evidence>
<evidence type="ECO:0000313" key="3">
    <source>
        <dbReference type="Proteomes" id="UP001152300"/>
    </source>
</evidence>
<feature type="compositionally biased region" description="Polar residues" evidence="1">
    <location>
        <begin position="91"/>
        <end position="113"/>
    </location>
</feature>
<organism evidence="2 3">
    <name type="scientific">Sclerotinia nivalis</name>
    <dbReference type="NCBI Taxonomy" id="352851"/>
    <lineage>
        <taxon>Eukaryota</taxon>
        <taxon>Fungi</taxon>
        <taxon>Dikarya</taxon>
        <taxon>Ascomycota</taxon>
        <taxon>Pezizomycotina</taxon>
        <taxon>Leotiomycetes</taxon>
        <taxon>Helotiales</taxon>
        <taxon>Sclerotiniaceae</taxon>
        <taxon>Sclerotinia</taxon>
    </lineage>
</organism>
<keyword evidence="3" id="KW-1185">Reference proteome</keyword>
<comment type="caution">
    <text evidence="2">The sequence shown here is derived from an EMBL/GenBank/DDBJ whole genome shotgun (WGS) entry which is preliminary data.</text>
</comment>
<sequence length="119" mass="13242">MRDLTRRFLRAHERGGIALLIEEVLKAEQNHESTAGSELATAPGRSMYTIRESLLEIPDWTMRAIITGQFIRDGLLPKPDETLPADFEVPDSQSETTNSQPSQRSHGSGSSVISLLFDF</sequence>
<dbReference type="AlphaFoldDB" id="A0A9X0A980"/>
<protein>
    <submittedName>
        <fullName evidence="2">Uncharacterized protein</fullName>
    </submittedName>
</protein>
<dbReference type="OrthoDB" id="1918685at2759"/>
<reference evidence="2" key="1">
    <citation type="submission" date="2022-11" db="EMBL/GenBank/DDBJ databases">
        <title>Genome Resource of Sclerotinia nivalis Strain SnTB1, a Plant Pathogen Isolated from American Ginseng.</title>
        <authorList>
            <person name="Fan S."/>
        </authorList>
    </citation>
    <scope>NUCLEOTIDE SEQUENCE</scope>
    <source>
        <strain evidence="2">SnTB1</strain>
    </source>
</reference>
<gene>
    <name evidence="2" type="ORF">OCU04_012379</name>
</gene>
<proteinExistence type="predicted"/>
<dbReference type="Proteomes" id="UP001152300">
    <property type="component" value="Unassembled WGS sequence"/>
</dbReference>
<dbReference type="EMBL" id="JAPEIS010000016">
    <property type="protein sequence ID" value="KAJ8058179.1"/>
    <property type="molecule type" value="Genomic_DNA"/>
</dbReference>
<accession>A0A9X0A980</accession>
<evidence type="ECO:0000256" key="1">
    <source>
        <dbReference type="SAM" id="MobiDB-lite"/>
    </source>
</evidence>
<name>A0A9X0A980_9HELO</name>
<feature type="region of interest" description="Disordered" evidence="1">
    <location>
        <begin position="77"/>
        <end position="113"/>
    </location>
</feature>